<comment type="similarity">
    <text evidence="2">Belongs to the glycosyl hydrolase 33 family.</text>
</comment>
<reference evidence="4" key="1">
    <citation type="journal article" date="2013" name="Environ. Microbiol.">
        <title>Seasonally variable intestinal metagenomes of the red palm weevil (Rhynchophorus ferrugineus).</title>
        <authorList>
            <person name="Jia S."/>
            <person name="Zhang X."/>
            <person name="Zhang G."/>
            <person name="Yin A."/>
            <person name="Zhang S."/>
            <person name="Li F."/>
            <person name="Wang L."/>
            <person name="Zhao D."/>
            <person name="Yun Q."/>
            <person name="Tala"/>
            <person name="Wang J."/>
            <person name="Sun G."/>
            <person name="Baabdullah M."/>
            <person name="Yu X."/>
            <person name="Hu S."/>
            <person name="Al-Mssallem I.S."/>
            <person name="Yu J."/>
        </authorList>
    </citation>
    <scope>NUCLEOTIDE SEQUENCE</scope>
</reference>
<dbReference type="Gene3D" id="2.120.10.10">
    <property type="match status" value="1"/>
</dbReference>
<proteinExistence type="inferred from homology"/>
<feature type="non-terminal residue" evidence="4">
    <location>
        <position position="1"/>
    </location>
</feature>
<dbReference type="PANTHER" id="PTHR10628:SF30">
    <property type="entry name" value="EXO-ALPHA-SIALIDASE"/>
    <property type="match status" value="1"/>
</dbReference>
<dbReference type="GO" id="GO:0005737">
    <property type="term" value="C:cytoplasm"/>
    <property type="evidence" value="ECO:0007669"/>
    <property type="project" value="TreeGrafter"/>
</dbReference>
<dbReference type="PANTHER" id="PTHR10628">
    <property type="entry name" value="SIALIDASE"/>
    <property type="match status" value="1"/>
</dbReference>
<accession>A0A060C2H4</accession>
<evidence type="ECO:0000256" key="1">
    <source>
        <dbReference type="ARBA" id="ARBA00000427"/>
    </source>
</evidence>
<name>A0A060C2H4_9BACT</name>
<dbReference type="InterPro" id="IPR036278">
    <property type="entry name" value="Sialidase_sf"/>
</dbReference>
<dbReference type="CDD" id="cd15482">
    <property type="entry name" value="Sialidase_non-viral"/>
    <property type="match status" value="1"/>
</dbReference>
<evidence type="ECO:0000256" key="3">
    <source>
        <dbReference type="ARBA" id="ARBA00012733"/>
    </source>
</evidence>
<dbReference type="SUPFAM" id="SSF50939">
    <property type="entry name" value="Sialidases"/>
    <property type="match status" value="1"/>
</dbReference>
<dbReference type="EC" id="3.2.1.18" evidence="3"/>
<evidence type="ECO:0000256" key="2">
    <source>
        <dbReference type="ARBA" id="ARBA00009348"/>
    </source>
</evidence>
<organism evidence="4">
    <name type="scientific">uncultured Spirosoma sp</name>
    <dbReference type="NCBI Taxonomy" id="278208"/>
    <lineage>
        <taxon>Bacteria</taxon>
        <taxon>Pseudomonadati</taxon>
        <taxon>Bacteroidota</taxon>
        <taxon>Cytophagia</taxon>
        <taxon>Cytophagales</taxon>
        <taxon>Cytophagaceae</taxon>
        <taxon>Spirosoma</taxon>
        <taxon>environmental samples</taxon>
    </lineage>
</organism>
<dbReference type="AlphaFoldDB" id="A0A060C2H4"/>
<feature type="non-terminal residue" evidence="4">
    <location>
        <position position="140"/>
    </location>
</feature>
<dbReference type="GO" id="GO:0009313">
    <property type="term" value="P:oligosaccharide catabolic process"/>
    <property type="evidence" value="ECO:0007669"/>
    <property type="project" value="TreeGrafter"/>
</dbReference>
<dbReference type="GO" id="GO:0004308">
    <property type="term" value="F:exo-alpha-sialidase activity"/>
    <property type="evidence" value="ECO:0007669"/>
    <property type="project" value="UniProtKB-EC"/>
</dbReference>
<evidence type="ECO:0000313" key="4">
    <source>
        <dbReference type="EMBL" id="AIA90873.1"/>
    </source>
</evidence>
<dbReference type="GO" id="GO:0016020">
    <property type="term" value="C:membrane"/>
    <property type="evidence" value="ECO:0007669"/>
    <property type="project" value="TreeGrafter"/>
</dbReference>
<protein>
    <recommendedName>
        <fullName evidence="3">exo-alpha-sialidase</fullName>
        <ecNumber evidence="3">3.2.1.18</ecNumber>
    </recommendedName>
</protein>
<dbReference type="InterPro" id="IPR026856">
    <property type="entry name" value="Sialidase_fam"/>
</dbReference>
<comment type="catalytic activity">
    <reaction evidence="1">
        <text>Hydrolysis of alpha-(2-&gt;3)-, alpha-(2-&gt;6)-, alpha-(2-&gt;8)- glycosidic linkages of terminal sialic acid residues in oligosaccharides, glycoproteins, glycolipids, colominic acid and synthetic substrates.</text>
        <dbReference type="EC" id="3.2.1.18"/>
    </reaction>
</comment>
<dbReference type="EMBL" id="KF123568">
    <property type="protein sequence ID" value="AIA90873.1"/>
    <property type="molecule type" value="Genomic_DNA"/>
</dbReference>
<dbReference type="GO" id="GO:0006689">
    <property type="term" value="P:ganglioside catabolic process"/>
    <property type="evidence" value="ECO:0007669"/>
    <property type="project" value="TreeGrafter"/>
</dbReference>
<sequence length="140" mass="15625">PSAVVDVRDPEHPDGKVLLLFNKCEQGERVTAAGKAVRRVCVIESADGGESWINERDITTEVHRPWNPTYDVVYADAVARYANTDDWRAQFPPVGHAIQLERGLQPGRLVFASYTTIGPVSIFEGQSYLIWSDDHGKSWS</sequence>